<dbReference type="PRINTS" id="PR00038">
    <property type="entry name" value="HTHLUXR"/>
</dbReference>
<dbReference type="CDD" id="cd06170">
    <property type="entry name" value="LuxR_C_like"/>
    <property type="match status" value="1"/>
</dbReference>
<dbReference type="EMBL" id="PVMZ01000027">
    <property type="protein sequence ID" value="PRX12650.1"/>
    <property type="molecule type" value="Genomic_DNA"/>
</dbReference>
<dbReference type="PANTHER" id="PTHR43214:SF24">
    <property type="entry name" value="TRANSCRIPTIONAL REGULATORY PROTEIN NARL-RELATED"/>
    <property type="match status" value="1"/>
</dbReference>
<dbReference type="PROSITE" id="PS00622">
    <property type="entry name" value="HTH_LUXR_1"/>
    <property type="match status" value="1"/>
</dbReference>
<dbReference type="GO" id="GO:0003677">
    <property type="term" value="F:DNA binding"/>
    <property type="evidence" value="ECO:0007669"/>
    <property type="project" value="UniProtKB-KW"/>
</dbReference>
<proteinExistence type="predicted"/>
<accession>A0A2T0JXB5</accession>
<comment type="caution">
    <text evidence="8">The sequence shown here is derived from an EMBL/GenBank/DDBJ whole genome shotgun (WGS) entry which is preliminary data.</text>
</comment>
<dbReference type="InterPro" id="IPR039420">
    <property type="entry name" value="WalR-like"/>
</dbReference>
<evidence type="ECO:0000259" key="6">
    <source>
        <dbReference type="PROSITE" id="PS50043"/>
    </source>
</evidence>
<reference evidence="8 9" key="1">
    <citation type="submission" date="2018-03" db="EMBL/GenBank/DDBJ databases">
        <title>Genomic Encyclopedia of Archaeal and Bacterial Type Strains, Phase II (KMG-II): from individual species to whole genera.</title>
        <authorList>
            <person name="Goeker M."/>
        </authorList>
    </citation>
    <scope>NUCLEOTIDE SEQUENCE [LARGE SCALE GENOMIC DNA]</scope>
    <source>
        <strain evidence="8 9">DSM 43146</strain>
    </source>
</reference>
<keyword evidence="1 5" id="KW-0597">Phosphoprotein</keyword>
<dbReference type="SMART" id="SM00448">
    <property type="entry name" value="REC"/>
    <property type="match status" value="1"/>
</dbReference>
<evidence type="ECO:0000256" key="3">
    <source>
        <dbReference type="ARBA" id="ARBA00023125"/>
    </source>
</evidence>
<dbReference type="GO" id="GO:0006355">
    <property type="term" value="P:regulation of DNA-templated transcription"/>
    <property type="evidence" value="ECO:0007669"/>
    <property type="project" value="InterPro"/>
</dbReference>
<dbReference type="InterPro" id="IPR000792">
    <property type="entry name" value="Tscrpt_reg_LuxR_C"/>
</dbReference>
<dbReference type="PANTHER" id="PTHR43214">
    <property type="entry name" value="TWO-COMPONENT RESPONSE REGULATOR"/>
    <property type="match status" value="1"/>
</dbReference>
<evidence type="ECO:0000256" key="4">
    <source>
        <dbReference type="ARBA" id="ARBA00023163"/>
    </source>
</evidence>
<dbReference type="Proteomes" id="UP000239415">
    <property type="component" value="Unassembled WGS sequence"/>
</dbReference>
<evidence type="ECO:0000259" key="7">
    <source>
        <dbReference type="PROSITE" id="PS50110"/>
    </source>
</evidence>
<dbReference type="RefSeq" id="WP_106329466.1">
    <property type="nucleotide sequence ID" value="NZ_BOMO01000152.1"/>
</dbReference>
<dbReference type="InterPro" id="IPR011006">
    <property type="entry name" value="CheY-like_superfamily"/>
</dbReference>
<sequence length="211" mass="22818">MTEPITVLLADDHPMFRRGLRALLATMPGIEVVGEAADGNEAVRLAQSLDPRLILLDLQMPGGDGLTAIRKLTGSDPHPHILVVTMFEDDDSVFAALRAGARGYVLKDTEDEEMTRAILAVGHGEAIYSPAIATRIMAFFAGRTTEPFPALSESERNVLRLMTRGLANDDIAISLSLSPKTVRNYVSNVFSKLHVASRAQAIVRARDAGIN</sequence>
<dbReference type="Gene3D" id="3.40.50.2300">
    <property type="match status" value="1"/>
</dbReference>
<dbReference type="SUPFAM" id="SSF52172">
    <property type="entry name" value="CheY-like"/>
    <property type="match status" value="1"/>
</dbReference>
<dbReference type="SMART" id="SM00421">
    <property type="entry name" value="HTH_LUXR"/>
    <property type="match status" value="1"/>
</dbReference>
<protein>
    <submittedName>
        <fullName evidence="8">LuxR family two component transcriptional regulator</fullName>
    </submittedName>
</protein>
<feature type="domain" description="Response regulatory" evidence="7">
    <location>
        <begin position="6"/>
        <end position="122"/>
    </location>
</feature>
<dbReference type="GO" id="GO:0000160">
    <property type="term" value="P:phosphorelay signal transduction system"/>
    <property type="evidence" value="ECO:0007669"/>
    <property type="project" value="InterPro"/>
</dbReference>
<dbReference type="SUPFAM" id="SSF46894">
    <property type="entry name" value="C-terminal effector domain of the bipartite response regulators"/>
    <property type="match status" value="1"/>
</dbReference>
<keyword evidence="2" id="KW-0805">Transcription regulation</keyword>
<dbReference type="InterPro" id="IPR016032">
    <property type="entry name" value="Sig_transdc_resp-reg_C-effctor"/>
</dbReference>
<organism evidence="8 9">
    <name type="scientific">Actinoplanes italicus</name>
    <dbReference type="NCBI Taxonomy" id="113567"/>
    <lineage>
        <taxon>Bacteria</taxon>
        <taxon>Bacillati</taxon>
        <taxon>Actinomycetota</taxon>
        <taxon>Actinomycetes</taxon>
        <taxon>Micromonosporales</taxon>
        <taxon>Micromonosporaceae</taxon>
        <taxon>Actinoplanes</taxon>
    </lineage>
</organism>
<dbReference type="OrthoDB" id="9808843at2"/>
<gene>
    <name evidence="8" type="ORF">CLV67_12773</name>
</gene>
<dbReference type="AlphaFoldDB" id="A0A2T0JXB5"/>
<name>A0A2T0JXB5_9ACTN</name>
<evidence type="ECO:0000256" key="2">
    <source>
        <dbReference type="ARBA" id="ARBA00023015"/>
    </source>
</evidence>
<evidence type="ECO:0000256" key="5">
    <source>
        <dbReference type="PROSITE-ProRule" id="PRU00169"/>
    </source>
</evidence>
<evidence type="ECO:0000313" key="9">
    <source>
        <dbReference type="Proteomes" id="UP000239415"/>
    </source>
</evidence>
<evidence type="ECO:0000256" key="1">
    <source>
        <dbReference type="ARBA" id="ARBA00022553"/>
    </source>
</evidence>
<dbReference type="Pfam" id="PF00196">
    <property type="entry name" value="GerE"/>
    <property type="match status" value="1"/>
</dbReference>
<dbReference type="InterPro" id="IPR001789">
    <property type="entry name" value="Sig_transdc_resp-reg_receiver"/>
</dbReference>
<dbReference type="PROSITE" id="PS50110">
    <property type="entry name" value="RESPONSE_REGULATORY"/>
    <property type="match status" value="1"/>
</dbReference>
<evidence type="ECO:0000313" key="8">
    <source>
        <dbReference type="EMBL" id="PRX12650.1"/>
    </source>
</evidence>
<dbReference type="Pfam" id="PF00072">
    <property type="entry name" value="Response_reg"/>
    <property type="match status" value="1"/>
</dbReference>
<dbReference type="InterPro" id="IPR058245">
    <property type="entry name" value="NreC/VraR/RcsB-like_REC"/>
</dbReference>
<keyword evidence="4" id="KW-0804">Transcription</keyword>
<keyword evidence="3" id="KW-0238">DNA-binding</keyword>
<dbReference type="PROSITE" id="PS50043">
    <property type="entry name" value="HTH_LUXR_2"/>
    <property type="match status" value="1"/>
</dbReference>
<feature type="modified residue" description="4-aspartylphosphate" evidence="5">
    <location>
        <position position="57"/>
    </location>
</feature>
<feature type="domain" description="HTH luxR-type" evidence="6">
    <location>
        <begin position="144"/>
        <end position="209"/>
    </location>
</feature>
<dbReference type="CDD" id="cd17535">
    <property type="entry name" value="REC_NarL-like"/>
    <property type="match status" value="1"/>
</dbReference>
<keyword evidence="9" id="KW-1185">Reference proteome</keyword>